<protein>
    <recommendedName>
        <fullName evidence="1">Peptidase C51 domain-containing protein</fullName>
    </recommendedName>
</protein>
<dbReference type="PROSITE" id="PS50911">
    <property type="entry name" value="CHAP"/>
    <property type="match status" value="1"/>
</dbReference>
<dbReference type="Proteomes" id="UP000187209">
    <property type="component" value="Unassembled WGS sequence"/>
</dbReference>
<dbReference type="Pfam" id="PF05257">
    <property type="entry name" value="CHAP"/>
    <property type="match status" value="1"/>
</dbReference>
<dbReference type="PANTHER" id="PTHR30094:SF0">
    <property type="entry name" value="BIFUNCTIONAL GLUTATHIONYLSPERMIDINE SYNTHETASE_AMIDASE-RELATED"/>
    <property type="match status" value="1"/>
</dbReference>
<dbReference type="AlphaFoldDB" id="A0A1R2C383"/>
<sequence>MEKPGFGVLLGSYKGVEGYSNRKAGWGAGANFINGHFTGYKYQCVEYARRWLILAKQLTFQEISCACHIWDLDKVIDINTNNELPLIGISNGSSVPPVADALLIYSRGLKVPWGHVAIITEVNLHHNYIRIAEQNEEDRHWPGNFARQLKLEVVNGKYFIRDKYSIIGWMVYENLENYLGSSQ</sequence>
<evidence type="ECO:0000313" key="3">
    <source>
        <dbReference type="Proteomes" id="UP000187209"/>
    </source>
</evidence>
<dbReference type="InterPro" id="IPR038765">
    <property type="entry name" value="Papain-like_cys_pep_sf"/>
</dbReference>
<evidence type="ECO:0000259" key="1">
    <source>
        <dbReference type="PROSITE" id="PS50911"/>
    </source>
</evidence>
<keyword evidence="3" id="KW-1185">Reference proteome</keyword>
<dbReference type="PANTHER" id="PTHR30094">
    <property type="entry name" value="BIFUNCTIONAL GLUTATHIONYLSPERMIDINE SYNTHETASE/AMIDASE-RELATED"/>
    <property type="match status" value="1"/>
</dbReference>
<dbReference type="InterPro" id="IPR051705">
    <property type="entry name" value="Gsp_Synthetase/Amidase"/>
</dbReference>
<dbReference type="EMBL" id="MPUH01000306">
    <property type="protein sequence ID" value="OMJ83395.1"/>
    <property type="molecule type" value="Genomic_DNA"/>
</dbReference>
<reference evidence="2 3" key="1">
    <citation type="submission" date="2016-11" db="EMBL/GenBank/DDBJ databases">
        <title>The macronuclear genome of Stentor coeruleus: a giant cell with tiny introns.</title>
        <authorList>
            <person name="Slabodnick M."/>
            <person name="Ruby J.G."/>
            <person name="Reiff S.B."/>
            <person name="Swart E.C."/>
            <person name="Gosai S."/>
            <person name="Prabakaran S."/>
            <person name="Witkowska E."/>
            <person name="Larue G.E."/>
            <person name="Fisher S."/>
            <person name="Freeman R.M."/>
            <person name="Gunawardena J."/>
            <person name="Chu W."/>
            <person name="Stover N.A."/>
            <person name="Gregory B.D."/>
            <person name="Nowacki M."/>
            <person name="Derisi J."/>
            <person name="Roy S.W."/>
            <person name="Marshall W.F."/>
            <person name="Sood P."/>
        </authorList>
    </citation>
    <scope>NUCLEOTIDE SEQUENCE [LARGE SCALE GENOMIC DNA]</scope>
    <source>
        <strain evidence="2">WM001</strain>
    </source>
</reference>
<accession>A0A1R2C383</accession>
<organism evidence="2 3">
    <name type="scientific">Stentor coeruleus</name>
    <dbReference type="NCBI Taxonomy" id="5963"/>
    <lineage>
        <taxon>Eukaryota</taxon>
        <taxon>Sar</taxon>
        <taxon>Alveolata</taxon>
        <taxon>Ciliophora</taxon>
        <taxon>Postciliodesmatophora</taxon>
        <taxon>Heterotrichea</taxon>
        <taxon>Heterotrichida</taxon>
        <taxon>Stentoridae</taxon>
        <taxon>Stentor</taxon>
    </lineage>
</organism>
<gene>
    <name evidence="2" type="ORF">SteCoe_15733</name>
</gene>
<dbReference type="Gene3D" id="3.90.1720.10">
    <property type="entry name" value="endopeptidase domain like (from Nostoc punctiforme)"/>
    <property type="match status" value="1"/>
</dbReference>
<dbReference type="GO" id="GO:0016874">
    <property type="term" value="F:ligase activity"/>
    <property type="evidence" value="ECO:0007669"/>
    <property type="project" value="TreeGrafter"/>
</dbReference>
<proteinExistence type="predicted"/>
<comment type="caution">
    <text evidence="2">The sequence shown here is derived from an EMBL/GenBank/DDBJ whole genome shotgun (WGS) entry which is preliminary data.</text>
</comment>
<name>A0A1R2C383_9CILI</name>
<dbReference type="OrthoDB" id="299748at2759"/>
<evidence type="ECO:0000313" key="2">
    <source>
        <dbReference type="EMBL" id="OMJ83395.1"/>
    </source>
</evidence>
<feature type="domain" description="Peptidase C51" evidence="1">
    <location>
        <begin position="19"/>
        <end position="161"/>
    </location>
</feature>
<dbReference type="InterPro" id="IPR007921">
    <property type="entry name" value="CHAP_dom"/>
</dbReference>
<dbReference type="SUPFAM" id="SSF54001">
    <property type="entry name" value="Cysteine proteinases"/>
    <property type="match status" value="1"/>
</dbReference>